<evidence type="ECO:0000313" key="2">
    <source>
        <dbReference type="Proteomes" id="UP000663852"/>
    </source>
</evidence>
<organism evidence="1 2">
    <name type="scientific">Adineta ricciae</name>
    <name type="common">Rotifer</name>
    <dbReference type="NCBI Taxonomy" id="249248"/>
    <lineage>
        <taxon>Eukaryota</taxon>
        <taxon>Metazoa</taxon>
        <taxon>Spiralia</taxon>
        <taxon>Gnathifera</taxon>
        <taxon>Rotifera</taxon>
        <taxon>Eurotatoria</taxon>
        <taxon>Bdelloidea</taxon>
        <taxon>Adinetida</taxon>
        <taxon>Adinetidae</taxon>
        <taxon>Adineta</taxon>
    </lineage>
</organism>
<protein>
    <submittedName>
        <fullName evidence="1">Uncharacterized protein</fullName>
    </submittedName>
</protein>
<proteinExistence type="predicted"/>
<dbReference type="Proteomes" id="UP000663852">
    <property type="component" value="Unassembled WGS sequence"/>
</dbReference>
<dbReference type="EMBL" id="CAJNOJ010000510">
    <property type="protein sequence ID" value="CAF1471906.1"/>
    <property type="molecule type" value="Genomic_DNA"/>
</dbReference>
<name>A0A815R3E4_ADIRI</name>
<gene>
    <name evidence="1" type="ORF">EDS130_LOCUS40850</name>
</gene>
<dbReference type="AlphaFoldDB" id="A0A815R3E4"/>
<reference evidence="1" key="1">
    <citation type="submission" date="2021-02" db="EMBL/GenBank/DDBJ databases">
        <authorList>
            <person name="Nowell W R."/>
        </authorList>
    </citation>
    <scope>NUCLEOTIDE SEQUENCE</scope>
</reference>
<sequence>MIHPIMSLYWKNNLLCSIFCDTDQSIETYVVLNGYSLNMYGVFKITYHLQTYISTSLAKSLTVLFLKTSSELITLRSLYGEYPFSSMFHQKINDDQQTIWETNVNIIPSIF</sequence>
<evidence type="ECO:0000313" key="1">
    <source>
        <dbReference type="EMBL" id="CAF1471906.1"/>
    </source>
</evidence>
<comment type="caution">
    <text evidence="1">The sequence shown here is derived from an EMBL/GenBank/DDBJ whole genome shotgun (WGS) entry which is preliminary data.</text>
</comment>
<accession>A0A815R3E4</accession>